<accession>A0A1G8ETS5</accession>
<dbReference type="OrthoDB" id="2612871at2"/>
<evidence type="ECO:0000313" key="2">
    <source>
        <dbReference type="Proteomes" id="UP000198956"/>
    </source>
</evidence>
<organism evidence="1 2">
    <name type="scientific">Aneurinibacillus thermoaerophilus</name>
    <dbReference type="NCBI Taxonomy" id="143495"/>
    <lineage>
        <taxon>Bacteria</taxon>
        <taxon>Bacillati</taxon>
        <taxon>Bacillota</taxon>
        <taxon>Bacilli</taxon>
        <taxon>Bacillales</taxon>
        <taxon>Paenibacillaceae</taxon>
        <taxon>Aneurinibacillus group</taxon>
        <taxon>Aneurinibacillus</taxon>
    </lineage>
</organism>
<dbReference type="Gene3D" id="2.40.10.270">
    <property type="entry name" value="Bacteriophage SPP1 head-tail adaptor protein"/>
    <property type="match status" value="2"/>
</dbReference>
<gene>
    <name evidence="1" type="ORF">SAMN04489735_104817</name>
</gene>
<dbReference type="EMBL" id="FNDE01000048">
    <property type="protein sequence ID" value="SDH73119.1"/>
    <property type="molecule type" value="Genomic_DNA"/>
</dbReference>
<sequence length="205" mass="23481">MAGSSVLIMRIGKMNKRITIQRLQTTVAGARLQETWTDVATRWAYFDNRQSLRIVIRYLSGIESGMRVLYGNKIFDVEEVKDIEERSKEVHLIVKEVDMHRFDVTVQIYRITEQKGSYNLVSASKQLIATVLGKPLFTDPTRSDTDGKPIEFKVAKKIAVPLDTDIRLGDEIHLGGRQYLVKEVVSCRHWLDVSFEAEVLGHDHH</sequence>
<dbReference type="Proteomes" id="UP000198956">
    <property type="component" value="Unassembled WGS sequence"/>
</dbReference>
<dbReference type="InterPro" id="IPR008767">
    <property type="entry name" value="Phage_SPP1_head-tail_adaptor"/>
</dbReference>
<dbReference type="RefSeq" id="WP_091261355.1">
    <property type="nucleotide sequence ID" value="NZ_FNDE01000048.1"/>
</dbReference>
<dbReference type="Pfam" id="PF05521">
    <property type="entry name" value="Phage_HCP"/>
    <property type="match status" value="1"/>
</dbReference>
<name>A0A1G8ETS5_ANETH</name>
<reference evidence="1 2" key="1">
    <citation type="submission" date="2016-10" db="EMBL/GenBank/DDBJ databases">
        <authorList>
            <person name="de Groot N.N."/>
        </authorList>
    </citation>
    <scope>NUCLEOTIDE SEQUENCE [LARGE SCALE GENOMIC DNA]</scope>
    <source>
        <strain evidence="1 2">L 420-91</strain>
    </source>
</reference>
<evidence type="ECO:0000313" key="1">
    <source>
        <dbReference type="EMBL" id="SDH73119.1"/>
    </source>
</evidence>
<protein>
    <submittedName>
        <fullName evidence="1">Head-tail adaptor</fullName>
    </submittedName>
</protein>
<proteinExistence type="predicted"/>
<dbReference type="AlphaFoldDB" id="A0A1G8ETS5"/>
<dbReference type="InterPro" id="IPR038666">
    <property type="entry name" value="SSP1_head-tail_sf"/>
</dbReference>